<feature type="active site" description="Nucleophile" evidence="9">
    <location>
        <position position="29"/>
    </location>
</feature>
<keyword evidence="6 10" id="KW-0647">Proteasome</keyword>
<dbReference type="InterPro" id="IPR000243">
    <property type="entry name" value="Pept_T1A_subB"/>
</dbReference>
<dbReference type="SUPFAM" id="SSF56235">
    <property type="entry name" value="N-terminal nucleophile aminohydrolases (Ntn hydrolases)"/>
    <property type="match status" value="1"/>
</dbReference>
<dbReference type="GO" id="GO:0019774">
    <property type="term" value="C:proteasome core complex, beta-subunit complex"/>
    <property type="evidence" value="ECO:0007669"/>
    <property type="project" value="UniProtKB-ARBA"/>
</dbReference>
<dbReference type="PRINTS" id="PR00141">
    <property type="entry name" value="PROTEASOME"/>
</dbReference>
<evidence type="ECO:0000256" key="4">
    <source>
        <dbReference type="ARBA" id="ARBA00022698"/>
    </source>
</evidence>
<organism evidence="11 12">
    <name type="scientific">Galdieria yellowstonensis</name>
    <dbReference type="NCBI Taxonomy" id="3028027"/>
    <lineage>
        <taxon>Eukaryota</taxon>
        <taxon>Rhodophyta</taxon>
        <taxon>Bangiophyceae</taxon>
        <taxon>Galdieriales</taxon>
        <taxon>Galdieriaceae</taxon>
        <taxon>Galdieria</taxon>
    </lineage>
</organism>
<keyword evidence="7" id="KW-0865">Zymogen</keyword>
<dbReference type="AlphaFoldDB" id="A0AAV9IPG4"/>
<keyword evidence="4" id="KW-0888">Threonine protease</keyword>
<evidence type="ECO:0000256" key="1">
    <source>
        <dbReference type="ARBA" id="ARBA00001198"/>
    </source>
</evidence>
<evidence type="ECO:0000313" key="11">
    <source>
        <dbReference type="EMBL" id="KAK4529138.1"/>
    </source>
</evidence>
<protein>
    <recommendedName>
        <fullName evidence="10">Proteasome subunit beta</fullName>
    </recommendedName>
</protein>
<keyword evidence="8 10" id="KW-0539">Nucleus</keyword>
<evidence type="ECO:0000256" key="8">
    <source>
        <dbReference type="ARBA" id="ARBA00023242"/>
    </source>
</evidence>
<dbReference type="PROSITE" id="PS00854">
    <property type="entry name" value="PROTEASOME_BETA_1"/>
    <property type="match status" value="1"/>
</dbReference>
<dbReference type="Proteomes" id="UP001300502">
    <property type="component" value="Unassembled WGS sequence"/>
</dbReference>
<dbReference type="GO" id="GO:0051603">
    <property type="term" value="P:proteolysis involved in protein catabolic process"/>
    <property type="evidence" value="ECO:0007669"/>
    <property type="project" value="InterPro"/>
</dbReference>
<gene>
    <name evidence="11" type="ORF">GAYE_SCF78G7090</name>
</gene>
<dbReference type="Gene3D" id="3.60.20.10">
    <property type="entry name" value="Glutamine Phosphoribosylpyrophosphate, subunit 1, domain 1"/>
    <property type="match status" value="1"/>
</dbReference>
<keyword evidence="5" id="KW-0378">Hydrolase</keyword>
<name>A0AAV9IPG4_9RHOD</name>
<evidence type="ECO:0000256" key="9">
    <source>
        <dbReference type="PIRSR" id="PIRSR600243-1"/>
    </source>
</evidence>
<sequence length="228" mass="24719">MLQGVGVAPFKSTSEWLPSILEQQHMMGTTIMAVEFDGGVVLGADSRTTTGAYIANRVSDKITPLAERIYCCRSGSAADTQAISDYVRYYLSIHELDLDDWPLVKTAASICRELCYSNKDRLLAGMICAGWDPHYGGQVYTIPLGGTMVRQPYSIGGSGSTYIYGFCDAHFQKGMSREQCIEFTKKAIALAMTRDGSSGGVIRLVVVEESGVSREMIAGQDLPSISAE</sequence>
<comment type="subunit">
    <text evidence="10">Component of the proteasome complex.</text>
</comment>
<comment type="caution">
    <text evidence="11">The sequence shown here is derived from an EMBL/GenBank/DDBJ whole genome shotgun (WGS) entry which is preliminary data.</text>
</comment>
<dbReference type="FunFam" id="3.60.20.10:FF:000010">
    <property type="entry name" value="Proteasome subunit beta type-1"/>
    <property type="match status" value="1"/>
</dbReference>
<comment type="function">
    <text evidence="10">Component of the proteasome, a multicatalytic proteinase complex which is characterized by its ability to cleave peptides with Arg, Phe, Tyr, Leu, and Glu adjacent to the leaving group at neutral or slightly basic pH. The proteasome has an ATP-dependent proteolytic activity.</text>
</comment>
<dbReference type="GO" id="GO:0005634">
    <property type="term" value="C:nucleus"/>
    <property type="evidence" value="ECO:0007669"/>
    <property type="project" value="UniProtKB-SubCell"/>
</dbReference>
<dbReference type="InterPro" id="IPR023333">
    <property type="entry name" value="Proteasome_suB-type"/>
</dbReference>
<dbReference type="EMBL" id="JANCYU010000076">
    <property type="protein sequence ID" value="KAK4529138.1"/>
    <property type="molecule type" value="Genomic_DNA"/>
</dbReference>
<evidence type="ECO:0000313" key="12">
    <source>
        <dbReference type="Proteomes" id="UP001300502"/>
    </source>
</evidence>
<evidence type="ECO:0000256" key="7">
    <source>
        <dbReference type="ARBA" id="ARBA00023145"/>
    </source>
</evidence>
<comment type="subcellular location">
    <subcellularLocation>
        <location evidence="10">Cytoplasm</location>
    </subcellularLocation>
    <subcellularLocation>
        <location evidence="10">Nucleus</location>
    </subcellularLocation>
</comment>
<dbReference type="PANTHER" id="PTHR32194:SF0">
    <property type="entry name" value="ATP-DEPENDENT PROTEASE SUBUNIT HSLV"/>
    <property type="match status" value="1"/>
</dbReference>
<dbReference type="GO" id="GO:0004298">
    <property type="term" value="F:threonine-type endopeptidase activity"/>
    <property type="evidence" value="ECO:0007669"/>
    <property type="project" value="UniProtKB-KW"/>
</dbReference>
<dbReference type="PANTHER" id="PTHR32194">
    <property type="entry name" value="METALLOPROTEASE TLDD"/>
    <property type="match status" value="1"/>
</dbReference>
<proteinExistence type="inferred from homology"/>
<dbReference type="GO" id="GO:0005737">
    <property type="term" value="C:cytoplasm"/>
    <property type="evidence" value="ECO:0007669"/>
    <property type="project" value="UniProtKB-SubCell"/>
</dbReference>
<reference evidence="11 12" key="1">
    <citation type="submission" date="2022-07" db="EMBL/GenBank/DDBJ databases">
        <title>Genome-wide signatures of adaptation to extreme environments.</title>
        <authorList>
            <person name="Cho C.H."/>
            <person name="Yoon H.S."/>
        </authorList>
    </citation>
    <scope>NUCLEOTIDE SEQUENCE [LARGE SCALE GENOMIC DNA]</scope>
    <source>
        <strain evidence="11 12">108.79 E11</strain>
    </source>
</reference>
<evidence type="ECO:0000256" key="10">
    <source>
        <dbReference type="RuleBase" id="RU004203"/>
    </source>
</evidence>
<dbReference type="PROSITE" id="PS51476">
    <property type="entry name" value="PROTEASOME_BETA_2"/>
    <property type="match status" value="1"/>
</dbReference>
<comment type="catalytic activity">
    <reaction evidence="1">
        <text>Cleavage of peptide bonds with very broad specificity.</text>
        <dbReference type="EC" id="3.4.25.1"/>
    </reaction>
</comment>
<keyword evidence="12" id="KW-1185">Reference proteome</keyword>
<dbReference type="InterPro" id="IPR029055">
    <property type="entry name" value="Ntn_hydrolases_N"/>
</dbReference>
<dbReference type="CDD" id="cd03762">
    <property type="entry name" value="proteasome_beta_type_6"/>
    <property type="match status" value="1"/>
</dbReference>
<evidence type="ECO:0000256" key="5">
    <source>
        <dbReference type="ARBA" id="ARBA00022801"/>
    </source>
</evidence>
<dbReference type="InterPro" id="IPR001353">
    <property type="entry name" value="Proteasome_sua/b"/>
</dbReference>
<dbReference type="InterPro" id="IPR016050">
    <property type="entry name" value="Proteasome_bsu_CS"/>
</dbReference>
<keyword evidence="3" id="KW-0645">Protease</keyword>
<evidence type="ECO:0000256" key="2">
    <source>
        <dbReference type="ARBA" id="ARBA00022490"/>
    </source>
</evidence>
<comment type="similarity">
    <text evidence="10">Belongs to the peptidase T1B family.</text>
</comment>
<accession>A0AAV9IPG4</accession>
<dbReference type="Pfam" id="PF00227">
    <property type="entry name" value="Proteasome"/>
    <property type="match status" value="1"/>
</dbReference>
<keyword evidence="2 10" id="KW-0963">Cytoplasm</keyword>
<evidence type="ECO:0000256" key="3">
    <source>
        <dbReference type="ARBA" id="ARBA00022670"/>
    </source>
</evidence>
<evidence type="ECO:0000256" key="6">
    <source>
        <dbReference type="ARBA" id="ARBA00022942"/>
    </source>
</evidence>